<dbReference type="STRING" id="1795832.A7Q00_01775"/>
<dbReference type="OrthoDB" id="8613664at2"/>
<name>A0A1B6W1A8_9NEIS</name>
<protein>
    <submittedName>
        <fullName evidence="1">Uncharacterized protein</fullName>
    </submittedName>
</protein>
<keyword evidence="2" id="KW-1185">Reference proteome</keyword>
<evidence type="ECO:0000313" key="1">
    <source>
        <dbReference type="EMBL" id="OAM44303.1"/>
    </source>
</evidence>
<comment type="caution">
    <text evidence="1">The sequence shown here is derived from an EMBL/GenBank/DDBJ whole genome shotgun (WGS) entry which is preliminary data.</text>
</comment>
<organism evidence="1 2">
    <name type="scientific">Eikenella halliae</name>
    <dbReference type="NCBI Taxonomy" id="1795832"/>
    <lineage>
        <taxon>Bacteria</taxon>
        <taxon>Pseudomonadati</taxon>
        <taxon>Pseudomonadota</taxon>
        <taxon>Betaproteobacteria</taxon>
        <taxon>Neisseriales</taxon>
        <taxon>Neisseriaceae</taxon>
        <taxon>Eikenella</taxon>
    </lineage>
</organism>
<gene>
    <name evidence="1" type="ORF">A7Q00_01775</name>
</gene>
<accession>A0A1B6W1A8</accession>
<reference evidence="2" key="1">
    <citation type="submission" date="2016-05" db="EMBL/GenBank/DDBJ databases">
        <title>Draft genome of Corynebacterium afermentans subsp. afermentans LCDC 88199T.</title>
        <authorList>
            <person name="Bernier A.-M."/>
            <person name="Bernard K."/>
        </authorList>
    </citation>
    <scope>NUCLEOTIDE SEQUENCE [LARGE SCALE GENOMIC DNA]</scope>
    <source>
        <strain evidence="2">NML130454</strain>
    </source>
</reference>
<evidence type="ECO:0000313" key="2">
    <source>
        <dbReference type="Proteomes" id="UP000077726"/>
    </source>
</evidence>
<proteinExistence type="predicted"/>
<dbReference type="AlphaFoldDB" id="A0A1B6W1A8"/>
<dbReference type="Proteomes" id="UP000077726">
    <property type="component" value="Unassembled WGS sequence"/>
</dbReference>
<dbReference type="EMBL" id="LXSQ01000006">
    <property type="protein sequence ID" value="OAM44303.1"/>
    <property type="molecule type" value="Genomic_DNA"/>
</dbReference>
<dbReference type="RefSeq" id="WP_064088933.1">
    <property type="nucleotide sequence ID" value="NZ_LXSQ01000006.1"/>
</dbReference>
<sequence>MTHQFKFGDMVRHKKYGIGVISYVKEGNIDFYVSFKDDSRFDAWINRESLELIPHPDTVRLDFIERAIPISGCLKREMNMGWQLQNEDNKPTAPKLLLRDAIDAAIQAEEAT</sequence>